<dbReference type="GO" id="GO:0045277">
    <property type="term" value="C:respiratory chain complex IV"/>
    <property type="evidence" value="ECO:0007669"/>
    <property type="project" value="InterPro"/>
</dbReference>
<evidence type="ECO:0000313" key="12">
    <source>
        <dbReference type="Ensembl" id="ENSECAP00000045440.2"/>
    </source>
</evidence>
<dbReference type="PaxDb" id="9796-ENSECAP00000045440"/>
<dbReference type="InterPro" id="IPR003213">
    <property type="entry name" value="Cyt_c_oxidase_su6B"/>
</dbReference>
<accession>A0A3Q2IBE6</accession>
<dbReference type="SUPFAM" id="SSF47694">
    <property type="entry name" value="Cytochrome c oxidase subunit h"/>
    <property type="match status" value="1"/>
</dbReference>
<keyword evidence="4" id="KW-0999">Mitochondrion inner membrane</keyword>
<name>A0A3Q2IBE6_HORSE</name>
<comment type="subcellular location">
    <subcellularLocation>
        <location evidence="1">Mitochondrion inner membrane</location>
        <topology evidence="1">Peripheral membrane protein</topology>
        <orientation evidence="1">Intermembrane side</orientation>
    </subcellularLocation>
</comment>
<evidence type="ECO:0000256" key="9">
    <source>
        <dbReference type="ARBA" id="ARBA00076485"/>
    </source>
</evidence>
<keyword evidence="6" id="KW-0472">Membrane</keyword>
<dbReference type="Ensembl" id="ENSECAT00000031695.2">
    <property type="protein sequence ID" value="ENSECAP00000045440.2"/>
    <property type="gene ID" value="ENSECAG00000014099.4"/>
</dbReference>
<keyword evidence="7" id="KW-1015">Disulfide bond</keyword>
<feature type="region of interest" description="Disordered" evidence="11">
    <location>
        <begin position="1"/>
        <end position="35"/>
    </location>
</feature>
<comment type="pathway">
    <text evidence="2">Energy metabolism; oxidative phosphorylation.</text>
</comment>
<evidence type="ECO:0000256" key="4">
    <source>
        <dbReference type="ARBA" id="ARBA00022792"/>
    </source>
</evidence>
<dbReference type="Pfam" id="PF02297">
    <property type="entry name" value="COX6B"/>
    <property type="match status" value="1"/>
</dbReference>
<dbReference type="InterPro" id="IPR036549">
    <property type="entry name" value="CX6/COA6-like_sf"/>
</dbReference>
<protein>
    <recommendedName>
        <fullName evidence="8">Cytochrome c oxidase subunit 6B2</fullName>
    </recommendedName>
    <alternativeName>
        <fullName evidence="9">Cytochrome c oxidase subunit VIb isoform 2</fullName>
    </alternativeName>
    <alternativeName>
        <fullName evidence="10">Cytochrome c oxidase subunit VIb, testis-specific isoform</fullName>
    </alternativeName>
</protein>
<evidence type="ECO:0000256" key="8">
    <source>
        <dbReference type="ARBA" id="ARBA00068846"/>
    </source>
</evidence>
<dbReference type="AlphaFoldDB" id="A0A3Q2IBE6"/>
<evidence type="ECO:0000256" key="5">
    <source>
        <dbReference type="ARBA" id="ARBA00023128"/>
    </source>
</evidence>
<reference evidence="12" key="3">
    <citation type="submission" date="2025-09" db="UniProtKB">
        <authorList>
            <consortium name="Ensembl"/>
        </authorList>
    </citation>
    <scope>IDENTIFICATION</scope>
    <source>
        <strain evidence="12">Thoroughbred</strain>
    </source>
</reference>
<evidence type="ECO:0000256" key="7">
    <source>
        <dbReference type="ARBA" id="ARBA00023157"/>
    </source>
</evidence>
<dbReference type="CDD" id="cd00926">
    <property type="entry name" value="Cyt_c_Oxidase_VIb"/>
    <property type="match status" value="1"/>
</dbReference>
<dbReference type="FunFam" id="1.10.10.140:FF:000005">
    <property type="entry name" value="Cytochrome c oxidase subunit"/>
    <property type="match status" value="1"/>
</dbReference>
<organism evidence="12 13">
    <name type="scientific">Equus caballus</name>
    <name type="common">Horse</name>
    <dbReference type="NCBI Taxonomy" id="9796"/>
    <lineage>
        <taxon>Eukaryota</taxon>
        <taxon>Metazoa</taxon>
        <taxon>Chordata</taxon>
        <taxon>Craniata</taxon>
        <taxon>Vertebrata</taxon>
        <taxon>Euteleostomi</taxon>
        <taxon>Mammalia</taxon>
        <taxon>Eutheria</taxon>
        <taxon>Laurasiatheria</taxon>
        <taxon>Perissodactyla</taxon>
        <taxon>Equidae</taxon>
        <taxon>Equus</taxon>
    </lineage>
</organism>
<keyword evidence="13" id="KW-1185">Reference proteome</keyword>
<evidence type="ECO:0000256" key="10">
    <source>
        <dbReference type="ARBA" id="ARBA00081372"/>
    </source>
</evidence>
<evidence type="ECO:0000256" key="2">
    <source>
        <dbReference type="ARBA" id="ARBA00004673"/>
    </source>
</evidence>
<dbReference type="PROSITE" id="PS51808">
    <property type="entry name" value="CHCH"/>
    <property type="match status" value="1"/>
</dbReference>
<dbReference type="GO" id="GO:0005743">
    <property type="term" value="C:mitochondrial inner membrane"/>
    <property type="evidence" value="ECO:0007669"/>
    <property type="project" value="UniProtKB-SubCell"/>
</dbReference>
<feature type="compositionally biased region" description="Basic and acidic residues" evidence="11">
    <location>
        <begin position="9"/>
        <end position="19"/>
    </location>
</feature>
<dbReference type="InParanoid" id="A0A3Q2IBE6"/>
<dbReference type="Bgee" id="ENSECAG00000032938">
    <property type="expression patterns" value="Expressed in testis and 12 other cell types or tissues"/>
</dbReference>
<evidence type="ECO:0000256" key="1">
    <source>
        <dbReference type="ARBA" id="ARBA00004137"/>
    </source>
</evidence>
<dbReference type="InterPro" id="IPR048280">
    <property type="entry name" value="COX6B-like"/>
</dbReference>
<comment type="similarity">
    <text evidence="3">Belongs to the cytochrome c oxidase subunit 6B family.</text>
</comment>
<dbReference type="Gene3D" id="1.10.10.140">
    <property type="entry name" value="Cytochrome c oxidase, subunit VIb"/>
    <property type="match status" value="1"/>
</dbReference>
<dbReference type="PANTHER" id="PTHR11387">
    <property type="entry name" value="CYTOCHROME C OXIDASE SUBUNIT 6B"/>
    <property type="match status" value="1"/>
</dbReference>
<proteinExistence type="inferred from homology"/>
<dbReference type="Proteomes" id="UP000002281">
    <property type="component" value="Chromosome 10"/>
</dbReference>
<keyword evidence="5" id="KW-0496">Mitochondrion</keyword>
<evidence type="ECO:0000256" key="3">
    <source>
        <dbReference type="ARBA" id="ARBA00006425"/>
    </source>
</evidence>
<dbReference type="FunCoup" id="A0A3Q2IBE6">
    <property type="interactions" value="466"/>
</dbReference>
<reference evidence="12" key="2">
    <citation type="submission" date="2025-08" db="UniProtKB">
        <authorList>
            <consortium name="Ensembl"/>
        </authorList>
    </citation>
    <scope>IDENTIFICATION</scope>
    <source>
        <strain evidence="12">Thoroughbred</strain>
    </source>
</reference>
<dbReference type="GeneTree" id="ENSGT00940000163150"/>
<reference evidence="12 13" key="1">
    <citation type="journal article" date="2009" name="Science">
        <title>Genome sequence, comparative analysis, and population genetics of the domestic horse.</title>
        <authorList>
            <consortium name="Broad Institute Genome Sequencing Platform"/>
            <consortium name="Broad Institute Whole Genome Assembly Team"/>
            <person name="Wade C.M."/>
            <person name="Giulotto E."/>
            <person name="Sigurdsson S."/>
            <person name="Zoli M."/>
            <person name="Gnerre S."/>
            <person name="Imsland F."/>
            <person name="Lear T.L."/>
            <person name="Adelson D.L."/>
            <person name="Bailey E."/>
            <person name="Bellone R.R."/>
            <person name="Bloecker H."/>
            <person name="Distl O."/>
            <person name="Edgar R.C."/>
            <person name="Garber M."/>
            <person name="Leeb T."/>
            <person name="Mauceli E."/>
            <person name="MacLeod J.N."/>
            <person name="Penedo M.C.T."/>
            <person name="Raison J.M."/>
            <person name="Sharpe T."/>
            <person name="Vogel J."/>
            <person name="Andersson L."/>
            <person name="Antczak D.F."/>
            <person name="Biagi T."/>
            <person name="Binns M.M."/>
            <person name="Chowdhary B.P."/>
            <person name="Coleman S.J."/>
            <person name="Della Valle G."/>
            <person name="Fryc S."/>
            <person name="Guerin G."/>
            <person name="Hasegawa T."/>
            <person name="Hill E.W."/>
            <person name="Jurka J."/>
            <person name="Kiialainen A."/>
            <person name="Lindgren G."/>
            <person name="Liu J."/>
            <person name="Magnani E."/>
            <person name="Mickelson J.R."/>
            <person name="Murray J."/>
            <person name="Nergadze S.G."/>
            <person name="Onofrio R."/>
            <person name="Pedroni S."/>
            <person name="Piras M.F."/>
            <person name="Raudsepp T."/>
            <person name="Rocchi M."/>
            <person name="Roeed K.H."/>
            <person name="Ryder O.A."/>
            <person name="Searle S."/>
            <person name="Skow L."/>
            <person name="Swinburne J.E."/>
            <person name="Syvaenen A.C."/>
            <person name="Tozaki T."/>
            <person name="Valberg S.J."/>
            <person name="Vaudin M."/>
            <person name="White J.R."/>
            <person name="Zody M.C."/>
            <person name="Lander E.S."/>
            <person name="Lindblad-Toh K."/>
        </authorList>
    </citation>
    <scope>NUCLEOTIDE SEQUENCE [LARGE SCALE GENOMIC DNA]</scope>
    <source>
        <strain evidence="12 13">Thoroughbred</strain>
    </source>
</reference>
<evidence type="ECO:0000256" key="6">
    <source>
        <dbReference type="ARBA" id="ARBA00023136"/>
    </source>
</evidence>
<gene>
    <name evidence="12" type="primary">GARIN5B</name>
</gene>
<dbReference type="STRING" id="9796.ENSECAP00000045440"/>
<evidence type="ECO:0000256" key="11">
    <source>
        <dbReference type="SAM" id="MobiDB-lite"/>
    </source>
</evidence>
<sequence>TCVHRTPRRGVEQEGEGRRVGVVHTDPAPRPRACPAAPRSHWLGFRRPQPIRTGVAIFVSCDPPDPEARGEAPPLPTRCRADASLELPLPWMWDIDSQKPPKGRWSTPPFDPRFPNQNQTRNCYQNFLDYHRCVKNMNRRGKSTQPCEYYFRVFHSLCPMSWVQRWTEQIKAGTFAGKI</sequence>
<evidence type="ECO:0000313" key="13">
    <source>
        <dbReference type="Proteomes" id="UP000002281"/>
    </source>
</evidence>